<proteinExistence type="predicted"/>
<dbReference type="Pfam" id="PF14013">
    <property type="entry name" value="MT0933_antitox"/>
    <property type="match status" value="1"/>
</dbReference>
<evidence type="ECO:0000256" key="1">
    <source>
        <dbReference type="SAM" id="MobiDB-lite"/>
    </source>
</evidence>
<dbReference type="Proteomes" id="UP001216390">
    <property type="component" value="Chromosome"/>
</dbReference>
<gene>
    <name evidence="2" type="ORF">PO878_17030</name>
</gene>
<organism evidence="2 3">
    <name type="scientific">Iamia majanohamensis</name>
    <dbReference type="NCBI Taxonomy" id="467976"/>
    <lineage>
        <taxon>Bacteria</taxon>
        <taxon>Bacillati</taxon>
        <taxon>Actinomycetota</taxon>
        <taxon>Acidimicrobiia</taxon>
        <taxon>Acidimicrobiales</taxon>
        <taxon>Iamiaceae</taxon>
        <taxon>Iamia</taxon>
    </lineage>
</organism>
<dbReference type="KEGG" id="ima:PO878_17030"/>
<keyword evidence="3" id="KW-1185">Reference proteome</keyword>
<sequence>MLRKWMRYKLLAEKAVDTVGQNADSIGQGIDKVARKVEERTGAQHSAKITRAADQAKGLVGKAEERTRRGGGSGPGRRPLPPDDPRS</sequence>
<dbReference type="RefSeq" id="WP_272735732.1">
    <property type="nucleotide sequence ID" value="NZ_CP116942.1"/>
</dbReference>
<evidence type="ECO:0000313" key="3">
    <source>
        <dbReference type="Proteomes" id="UP001216390"/>
    </source>
</evidence>
<feature type="region of interest" description="Disordered" evidence="1">
    <location>
        <begin position="40"/>
        <end position="87"/>
    </location>
</feature>
<name>A0AAE9Y850_9ACTN</name>
<accession>A0AAE9Y850</accession>
<reference evidence="2" key="1">
    <citation type="submission" date="2023-01" db="EMBL/GenBank/DDBJ databases">
        <title>The diversity of Class Acidimicrobiia in South China Sea sediment environments and the proposal of Iamia marina sp. nov., a novel species of the genus Iamia.</title>
        <authorList>
            <person name="He Y."/>
            <person name="Tian X."/>
        </authorList>
    </citation>
    <scope>NUCLEOTIDE SEQUENCE</scope>
    <source>
        <strain evidence="2">DSM 19957</strain>
    </source>
</reference>
<dbReference type="AlphaFoldDB" id="A0AAE9Y850"/>
<protein>
    <submittedName>
        <fullName evidence="2">Antitoxin</fullName>
    </submittedName>
</protein>
<dbReference type="EMBL" id="CP116942">
    <property type="protein sequence ID" value="WCO66208.1"/>
    <property type="molecule type" value="Genomic_DNA"/>
</dbReference>
<dbReference type="InterPro" id="IPR028037">
    <property type="entry name" value="Antitoxin_Rv0909/MT0933"/>
</dbReference>
<evidence type="ECO:0000313" key="2">
    <source>
        <dbReference type="EMBL" id="WCO66208.1"/>
    </source>
</evidence>